<reference evidence="3" key="1">
    <citation type="submission" date="2015-06" db="EMBL/GenBank/DDBJ databases">
        <authorList>
            <person name="Joergensen T."/>
        </authorList>
    </citation>
    <scope>NUCLEOTIDE SEQUENCE</scope>
    <source>
        <plasmid evidence="3">pRGRH0483</plasmid>
    </source>
</reference>
<sequence length="117" mass="13857">MSKSYDEQMAELQKKVADLKKKKKKEDERRTAKIGQAILKLNPEILTKFDNKDFNIDDYVLTAEFQKILELARQEKFKSVQPQAQPQVQRPFQPEQQRPVQQQPQYNPNSTNMNDNY</sequence>
<evidence type="ECO:0000256" key="2">
    <source>
        <dbReference type="SAM" id="MobiDB-lite"/>
    </source>
</evidence>
<geneLocation type="plasmid" evidence="3">
    <name>pRGRH0483</name>
</geneLocation>
<keyword evidence="3" id="KW-0614">Plasmid</keyword>
<keyword evidence="1" id="KW-0175">Coiled coil</keyword>
<reference evidence="3" key="2">
    <citation type="submission" date="2015-07" db="EMBL/GenBank/DDBJ databases">
        <title>Plasmids, circular viruses and viroids from rat gut.</title>
        <authorList>
            <person name="Jorgensen T.J."/>
            <person name="Hansen M.A."/>
            <person name="Xu Z."/>
            <person name="Tabak M.A."/>
            <person name="Sorensen S.J."/>
            <person name="Hansen L.H."/>
        </authorList>
    </citation>
    <scope>NUCLEOTIDE SEQUENCE</scope>
    <source>
        <plasmid evidence="3">pRGRH0483</plasmid>
    </source>
</reference>
<feature type="coiled-coil region" evidence="1">
    <location>
        <begin position="2"/>
        <end position="29"/>
    </location>
</feature>
<feature type="region of interest" description="Disordered" evidence="2">
    <location>
        <begin position="76"/>
        <end position="117"/>
    </location>
</feature>
<accession>A0A0H5PZU5</accession>
<dbReference type="AlphaFoldDB" id="A0A0H5PZU5"/>
<evidence type="ECO:0000313" key="3">
    <source>
        <dbReference type="EMBL" id="CRY95108.1"/>
    </source>
</evidence>
<feature type="compositionally biased region" description="Low complexity" evidence="2">
    <location>
        <begin position="81"/>
        <end position="105"/>
    </location>
</feature>
<organism evidence="3">
    <name type="scientific">uncultured prokaryote</name>
    <dbReference type="NCBI Taxonomy" id="198431"/>
    <lineage>
        <taxon>unclassified sequences</taxon>
        <taxon>environmental samples</taxon>
    </lineage>
</organism>
<dbReference type="EMBL" id="LN853124">
    <property type="protein sequence ID" value="CRY95108.1"/>
    <property type="molecule type" value="Genomic_DNA"/>
</dbReference>
<name>A0A0H5PZU5_9ZZZZ</name>
<proteinExistence type="predicted"/>
<protein>
    <submittedName>
        <fullName evidence="3">Uncharacterized protein</fullName>
    </submittedName>
</protein>
<evidence type="ECO:0000256" key="1">
    <source>
        <dbReference type="SAM" id="Coils"/>
    </source>
</evidence>
<feature type="compositionally biased region" description="Polar residues" evidence="2">
    <location>
        <begin position="106"/>
        <end position="117"/>
    </location>
</feature>